<reference evidence="2 3" key="1">
    <citation type="journal article" date="2020" name="ISME J.">
        <title>Uncovering the hidden diversity of litter-decomposition mechanisms in mushroom-forming fungi.</title>
        <authorList>
            <person name="Floudas D."/>
            <person name="Bentzer J."/>
            <person name="Ahren D."/>
            <person name="Johansson T."/>
            <person name="Persson P."/>
            <person name="Tunlid A."/>
        </authorList>
    </citation>
    <scope>NUCLEOTIDE SEQUENCE [LARGE SCALE GENOMIC DNA]</scope>
    <source>
        <strain evidence="2 3">CBS 175.51</strain>
    </source>
</reference>
<dbReference type="PANTHER" id="PTHR19446">
    <property type="entry name" value="REVERSE TRANSCRIPTASES"/>
    <property type="match status" value="1"/>
</dbReference>
<gene>
    <name evidence="2" type="ORF">D9611_013733</name>
</gene>
<dbReference type="PROSITE" id="PS50878">
    <property type="entry name" value="RT_POL"/>
    <property type="match status" value="1"/>
</dbReference>
<name>A0A8H5BCD0_9AGAR</name>
<dbReference type="CDD" id="cd01650">
    <property type="entry name" value="RT_nLTR_like"/>
    <property type="match status" value="1"/>
</dbReference>
<feature type="domain" description="Reverse transcriptase" evidence="1">
    <location>
        <begin position="73"/>
        <end position="328"/>
    </location>
</feature>
<comment type="caution">
    <text evidence="2">The sequence shown here is derived from an EMBL/GenBank/DDBJ whole genome shotgun (WGS) entry which is preliminary data.</text>
</comment>
<dbReference type="Proteomes" id="UP000541558">
    <property type="component" value="Unassembled WGS sequence"/>
</dbReference>
<evidence type="ECO:0000313" key="2">
    <source>
        <dbReference type="EMBL" id="KAF5320601.1"/>
    </source>
</evidence>
<sequence>MSDEDASALDELINNDLVRQAVMSMPNNKASGPDGVPADLWKFLIERNEKRAKTGADKTIIIVSLLRRVFNDIELNSVNASSCFTEGWMCPLYKKNDRMNIANYRPITVLNADYKAFTKALTIKLAPTALKLIHPDQAGFMKGRRINDHTELVQLMIRWCETKEENGLLVFLDQEKAYDRITHDFLQASLEKMNFPERFRSIVRSLYERAETVVIINGEISTPFRVIRGVRLGDPLSCLLFNIAIESLANSYFDNFRDLEVILERWCTASGAKFNVDKTDVVPVGTQDFCRSVLTTKRTRADNGDSGIPPTIHITPDGTPVRVLGAHVGNNVDQLAIWRPIVDTVKKKVAFWLKSNPSIEGRSYITKLEPGSRSQFKTMVQGMPPEIEKDVIGIMKDIMWGGSVVGVNKDTSSLPYKQGGHKVLDISKQNEAILLVKVLRWLLPPPLHPIWAYVADQLIEEDIPDSQKVDDLDATMCMFLQTWHPRKQRAAGTLPDSIFRMLKVAEKYHLRFAPPILTRDLQCSLPAWYHPGKRELMNAKENGPIPQCLRDVHHVFTVGDLADLAENFPHPITLAEPEQDRQNALAVCACESCLALEGAGCPGLEVCCARAVHERSLFDVKWHPLEGVPLEDLMDSFASAKERVHLTQGEALFDPILGVPFDTPQTLGDILICGLPHAKLLEPGQECLRTIVLSSTAWLIWTSRCKWVIDDESAQDKKPTLPEVRNKWWKMIGERLNFDILASDAKHYEEKAVAVPLVVSTWGSVVDDNDLFKKSLVCHRNLGVLGVAFAWTLGDLPASDSFCRHETKM</sequence>
<dbReference type="Pfam" id="PF00078">
    <property type="entry name" value="RVT_1"/>
    <property type="match status" value="1"/>
</dbReference>
<evidence type="ECO:0000259" key="1">
    <source>
        <dbReference type="PROSITE" id="PS50878"/>
    </source>
</evidence>
<dbReference type="InterPro" id="IPR000477">
    <property type="entry name" value="RT_dom"/>
</dbReference>
<accession>A0A8H5BCD0</accession>
<dbReference type="AlphaFoldDB" id="A0A8H5BCD0"/>
<protein>
    <recommendedName>
        <fullName evidence="1">Reverse transcriptase domain-containing protein</fullName>
    </recommendedName>
</protein>
<proteinExistence type="predicted"/>
<dbReference type="OrthoDB" id="2205812at2759"/>
<keyword evidence="3" id="KW-1185">Reference proteome</keyword>
<organism evidence="2 3">
    <name type="scientific">Ephemerocybe angulata</name>
    <dbReference type="NCBI Taxonomy" id="980116"/>
    <lineage>
        <taxon>Eukaryota</taxon>
        <taxon>Fungi</taxon>
        <taxon>Dikarya</taxon>
        <taxon>Basidiomycota</taxon>
        <taxon>Agaricomycotina</taxon>
        <taxon>Agaricomycetes</taxon>
        <taxon>Agaricomycetidae</taxon>
        <taxon>Agaricales</taxon>
        <taxon>Agaricineae</taxon>
        <taxon>Psathyrellaceae</taxon>
        <taxon>Ephemerocybe</taxon>
    </lineage>
</organism>
<dbReference type="EMBL" id="JAACJK010000168">
    <property type="protein sequence ID" value="KAF5320601.1"/>
    <property type="molecule type" value="Genomic_DNA"/>
</dbReference>
<evidence type="ECO:0000313" key="3">
    <source>
        <dbReference type="Proteomes" id="UP000541558"/>
    </source>
</evidence>